<sequence length="361" mass="42052">YHPLPKMLLFSFTHTARLTSSHHNLFHFIWRFSFTHLKHSVYHINFPEFVASALVNGVQVGYCDSNIRTAEPTQDWMKKLVKDDPQHLDWYSEKCFGNQQVFRANIDSLKQRLNQTRGPCILQRMNGCEWDDETEEIKGFNQYGYNGEDFIALDLQTLTWIAPKPQAVITKLKWDAEKARLEHNKNYYINRCPDWLKKYVKYGRSFLQRSVLPSVSLLQRSPSSVVSCHATGFYPHRARMFWRKDEEEFHDGVDKGQILPNHDGSFQMSVQLNLSSIKPEDWSRYDCVYQFAGAETDIITKLEKKVIQTNSGKTGSEVMLLLLKYCSYGVFVFFICHVAGYVKVELLYSFPAGFCFILQTC</sequence>
<keyword evidence="5" id="KW-1185">Reference proteome</keyword>
<dbReference type="Proteomes" id="UP000264840">
    <property type="component" value="Unplaced"/>
</dbReference>
<dbReference type="InterPro" id="IPR050208">
    <property type="entry name" value="MHC_class-I_related"/>
</dbReference>
<keyword evidence="1" id="KW-0325">Glycoprotein</keyword>
<dbReference type="InterPro" id="IPR013783">
    <property type="entry name" value="Ig-like_fold"/>
</dbReference>
<dbReference type="FunFam" id="2.60.40.10:FF:000943">
    <property type="entry name" value="Classical MHC class I molecule, alpha-chain"/>
    <property type="match status" value="1"/>
</dbReference>
<dbReference type="GO" id="GO:0006955">
    <property type="term" value="P:immune response"/>
    <property type="evidence" value="ECO:0007669"/>
    <property type="project" value="TreeGrafter"/>
</dbReference>
<dbReference type="GO" id="GO:0005615">
    <property type="term" value="C:extracellular space"/>
    <property type="evidence" value="ECO:0007669"/>
    <property type="project" value="TreeGrafter"/>
</dbReference>
<reference evidence="4" key="1">
    <citation type="submission" date="2025-08" db="UniProtKB">
        <authorList>
            <consortium name="Ensembl"/>
        </authorList>
    </citation>
    <scope>IDENTIFICATION</scope>
</reference>
<dbReference type="InterPro" id="IPR001039">
    <property type="entry name" value="MHC_I_a_a1/a2"/>
</dbReference>
<dbReference type="Pfam" id="PF00129">
    <property type="entry name" value="MHC_I"/>
    <property type="match status" value="1"/>
</dbReference>
<dbReference type="SUPFAM" id="SSF54452">
    <property type="entry name" value="MHC antigen-recognition domain"/>
    <property type="match status" value="1"/>
</dbReference>
<dbReference type="SMART" id="SM00407">
    <property type="entry name" value="IGc1"/>
    <property type="match status" value="1"/>
</dbReference>
<evidence type="ECO:0000313" key="5">
    <source>
        <dbReference type="Proteomes" id="UP000264840"/>
    </source>
</evidence>
<evidence type="ECO:0000313" key="4">
    <source>
        <dbReference type="Ensembl" id="ENSHBUP00000017854.1"/>
    </source>
</evidence>
<dbReference type="PROSITE" id="PS50835">
    <property type="entry name" value="IG_LIKE"/>
    <property type="match status" value="1"/>
</dbReference>
<dbReference type="InterPro" id="IPR011162">
    <property type="entry name" value="MHC_I/II-like_Ag-recog"/>
</dbReference>
<name>A0A3Q2W8Y7_HAPBU</name>
<dbReference type="PANTHER" id="PTHR16675">
    <property type="entry name" value="MHC CLASS I-RELATED"/>
    <property type="match status" value="1"/>
</dbReference>
<evidence type="ECO:0000259" key="3">
    <source>
        <dbReference type="PROSITE" id="PS50835"/>
    </source>
</evidence>
<dbReference type="Pfam" id="PF07654">
    <property type="entry name" value="C1-set"/>
    <property type="match status" value="1"/>
</dbReference>
<dbReference type="PANTHER" id="PTHR16675:SF237">
    <property type="entry name" value="MHC CLASS I ANTIGEN TRANSCRIPT VARIANT 1-RELATED"/>
    <property type="match status" value="1"/>
</dbReference>
<comment type="similarity">
    <text evidence="2">Belongs to the MHC class I family.</text>
</comment>
<evidence type="ECO:0000256" key="2">
    <source>
        <dbReference type="RuleBase" id="RU004439"/>
    </source>
</evidence>
<feature type="domain" description="Ig-like" evidence="3">
    <location>
        <begin position="213"/>
        <end position="300"/>
    </location>
</feature>
<proteinExistence type="inferred from homology"/>
<protein>
    <recommendedName>
        <fullName evidence="3">Ig-like domain-containing protein</fullName>
    </recommendedName>
</protein>
<dbReference type="InterPro" id="IPR036179">
    <property type="entry name" value="Ig-like_dom_sf"/>
</dbReference>
<dbReference type="PRINTS" id="PR01638">
    <property type="entry name" value="MHCCLASSI"/>
</dbReference>
<dbReference type="InterPro" id="IPR007110">
    <property type="entry name" value="Ig-like_dom"/>
</dbReference>
<dbReference type="AlphaFoldDB" id="A0A3Q2W8Y7"/>
<dbReference type="Ensembl" id="ENSHBUT00000026740.1">
    <property type="protein sequence ID" value="ENSHBUP00000017854.1"/>
    <property type="gene ID" value="ENSHBUG00000022252.1"/>
</dbReference>
<dbReference type="GO" id="GO:0009897">
    <property type="term" value="C:external side of plasma membrane"/>
    <property type="evidence" value="ECO:0007669"/>
    <property type="project" value="TreeGrafter"/>
</dbReference>
<evidence type="ECO:0000256" key="1">
    <source>
        <dbReference type="ARBA" id="ARBA00023180"/>
    </source>
</evidence>
<dbReference type="FunFam" id="3.30.500.10:FF:000001">
    <property type="entry name" value="H-2 class I histocompatibility antigen, alpha chain"/>
    <property type="match status" value="1"/>
</dbReference>
<dbReference type="Gene3D" id="2.60.40.10">
    <property type="entry name" value="Immunoglobulins"/>
    <property type="match status" value="1"/>
</dbReference>
<dbReference type="GeneTree" id="ENSGT01120000271828"/>
<reference evidence="4" key="2">
    <citation type="submission" date="2025-09" db="UniProtKB">
        <authorList>
            <consortium name="Ensembl"/>
        </authorList>
    </citation>
    <scope>IDENTIFICATION</scope>
</reference>
<dbReference type="InterPro" id="IPR037055">
    <property type="entry name" value="MHC_I-like_Ag-recog_sf"/>
</dbReference>
<accession>A0A3Q2W8Y7</accession>
<dbReference type="SUPFAM" id="SSF48726">
    <property type="entry name" value="Immunoglobulin"/>
    <property type="match status" value="1"/>
</dbReference>
<dbReference type="InterPro" id="IPR003597">
    <property type="entry name" value="Ig_C1-set"/>
</dbReference>
<dbReference type="Gene3D" id="3.30.500.10">
    <property type="entry name" value="MHC class I-like antigen recognition-like"/>
    <property type="match status" value="1"/>
</dbReference>
<dbReference type="InterPro" id="IPR011161">
    <property type="entry name" value="MHC_I-like_Ag-recog"/>
</dbReference>
<organism evidence="4 5">
    <name type="scientific">Haplochromis burtoni</name>
    <name type="common">Burton's mouthbrooder</name>
    <name type="synonym">Chromis burtoni</name>
    <dbReference type="NCBI Taxonomy" id="8153"/>
    <lineage>
        <taxon>Eukaryota</taxon>
        <taxon>Metazoa</taxon>
        <taxon>Chordata</taxon>
        <taxon>Craniata</taxon>
        <taxon>Vertebrata</taxon>
        <taxon>Euteleostomi</taxon>
        <taxon>Actinopterygii</taxon>
        <taxon>Neopterygii</taxon>
        <taxon>Teleostei</taxon>
        <taxon>Neoteleostei</taxon>
        <taxon>Acanthomorphata</taxon>
        <taxon>Ovalentaria</taxon>
        <taxon>Cichlomorphae</taxon>
        <taxon>Cichliformes</taxon>
        <taxon>Cichlidae</taxon>
        <taxon>African cichlids</taxon>
        <taxon>Pseudocrenilabrinae</taxon>
        <taxon>Haplochromini</taxon>
        <taxon>Haplochromis</taxon>
    </lineage>
</organism>